<reference evidence="1" key="1">
    <citation type="submission" date="2021-06" db="EMBL/GenBank/DDBJ databases">
        <authorList>
            <person name="Kallberg Y."/>
            <person name="Tangrot J."/>
            <person name="Rosling A."/>
        </authorList>
    </citation>
    <scope>NUCLEOTIDE SEQUENCE</scope>
    <source>
        <strain evidence="1">MA461A</strain>
    </source>
</reference>
<organism evidence="1 2">
    <name type="scientific">Racocetra persica</name>
    <dbReference type="NCBI Taxonomy" id="160502"/>
    <lineage>
        <taxon>Eukaryota</taxon>
        <taxon>Fungi</taxon>
        <taxon>Fungi incertae sedis</taxon>
        <taxon>Mucoromycota</taxon>
        <taxon>Glomeromycotina</taxon>
        <taxon>Glomeromycetes</taxon>
        <taxon>Diversisporales</taxon>
        <taxon>Gigasporaceae</taxon>
        <taxon>Racocetra</taxon>
    </lineage>
</organism>
<dbReference type="EMBL" id="CAJVQC010001151">
    <property type="protein sequence ID" value="CAG8488605.1"/>
    <property type="molecule type" value="Genomic_DNA"/>
</dbReference>
<name>A0ACA9KR52_9GLOM</name>
<proteinExistence type="predicted"/>
<keyword evidence="2" id="KW-1185">Reference proteome</keyword>
<evidence type="ECO:0000313" key="1">
    <source>
        <dbReference type="EMBL" id="CAG8488605.1"/>
    </source>
</evidence>
<comment type="caution">
    <text evidence="1">The sequence shown here is derived from an EMBL/GenBank/DDBJ whole genome shotgun (WGS) entry which is preliminary data.</text>
</comment>
<feature type="non-terminal residue" evidence="1">
    <location>
        <position position="252"/>
    </location>
</feature>
<gene>
    <name evidence="1" type="ORF">RPERSI_LOCUS1286</name>
</gene>
<dbReference type="Proteomes" id="UP000789920">
    <property type="component" value="Unassembled WGS sequence"/>
</dbReference>
<accession>A0ACA9KR52</accession>
<evidence type="ECO:0000313" key="2">
    <source>
        <dbReference type="Proteomes" id="UP000789920"/>
    </source>
</evidence>
<sequence>MQIYRTASSNDVSRNAVSNNDVSRNTVSNNDVSSNAVSSNAVSSNAVSSSAVSSNFNMSNIDKYDYIFKVVLTGDCYVGKSSLLSRFTRNEFNLRTIGTTGVDFNSRYIQVDNNIIKAQIWDTASQERYSSIRRAYYRGANGALLVYDIAKYVTYENVKCWLKESRESADSNIDIMLIGNKSDLIHLREVSTEEAKQFAEENNLYFIETSAMDASNVEFAFQNILTEIYRRVSNVSRNAVSSSAVSSNTVIS</sequence>
<protein>
    <submittedName>
        <fullName evidence="1">5091_t:CDS:1</fullName>
    </submittedName>
</protein>